<evidence type="ECO:0000313" key="1">
    <source>
        <dbReference type="EMBL" id="WTY33650.1"/>
    </source>
</evidence>
<dbReference type="InterPro" id="IPR011990">
    <property type="entry name" value="TPR-like_helical_dom_sf"/>
</dbReference>
<dbReference type="Proteomes" id="UP001621418">
    <property type="component" value="Chromosome"/>
</dbReference>
<proteinExistence type="predicted"/>
<gene>
    <name evidence="1" type="ORF">OG308_20185</name>
</gene>
<sequence>MINDRARRDSINVACSERHVARWELGEVRRPSKTYRSLLAVLGAPIPEIDSVPPAPAVGIADAAGSQSPESSGAGTHRGANATLLEALATAVVGSADILTPWLPSLDGPESVSDTTQLDLDVVRSAIAELRERDQRHGGGSVARKAVDLLKSTTALLAQYRGHTALAHSLLVATADLARLIGWAYHDIGDQHRARQFATLALVSARRAGVDSLVASTLYVLGRISLIERDPRVALRMFQLGQLPAQDAAGGGESARLYANEAWAHAMMGDVGRMRTALSRAEEAIGRVADPVEPWTRVFFTPGEFTGMQSVIYNEYALTARGQTAERYTVEAVDAARASLAASTPGRPVRSILFDNITVATGTFRLGQIDDAVSFAAAALDMTGQVDSRRVGDRLGQLVHVATLASSRSDVREMCQVIRRTVRTDQHAPRSTPRYRLATA</sequence>
<keyword evidence="2" id="KW-1185">Reference proteome</keyword>
<evidence type="ECO:0008006" key="3">
    <source>
        <dbReference type="Google" id="ProtNLM"/>
    </source>
</evidence>
<evidence type="ECO:0000313" key="2">
    <source>
        <dbReference type="Proteomes" id="UP001621418"/>
    </source>
</evidence>
<dbReference type="SUPFAM" id="SSF48452">
    <property type="entry name" value="TPR-like"/>
    <property type="match status" value="1"/>
</dbReference>
<reference evidence="1 2" key="1">
    <citation type="submission" date="2022-10" db="EMBL/GenBank/DDBJ databases">
        <title>The complete genomes of actinobacterial strains from the NBC collection.</title>
        <authorList>
            <person name="Joergensen T.S."/>
            <person name="Alvarez Arevalo M."/>
            <person name="Sterndorff E.B."/>
            <person name="Faurdal D."/>
            <person name="Vuksanovic O."/>
            <person name="Mourched A.-S."/>
            <person name="Charusanti P."/>
            <person name="Shaw S."/>
            <person name="Blin K."/>
            <person name="Weber T."/>
        </authorList>
    </citation>
    <scope>NUCLEOTIDE SEQUENCE [LARGE SCALE GENOMIC DNA]</scope>
    <source>
        <strain evidence="1 2">NBC_01413</strain>
    </source>
</reference>
<protein>
    <recommendedName>
        <fullName evidence="3">Transcriptional regulator</fullName>
    </recommendedName>
</protein>
<organism evidence="1 2">
    <name type="scientific">Nocardia salmonicida</name>
    <dbReference type="NCBI Taxonomy" id="53431"/>
    <lineage>
        <taxon>Bacteria</taxon>
        <taxon>Bacillati</taxon>
        <taxon>Actinomycetota</taxon>
        <taxon>Actinomycetes</taxon>
        <taxon>Mycobacteriales</taxon>
        <taxon>Nocardiaceae</taxon>
        <taxon>Nocardia</taxon>
    </lineage>
</organism>
<dbReference type="RefSeq" id="WP_364653925.1">
    <property type="nucleotide sequence ID" value="NZ_CP109527.1"/>
</dbReference>
<name>A0ABZ1N169_9NOCA</name>
<dbReference type="EMBL" id="CP109527">
    <property type="protein sequence ID" value="WTY33650.1"/>
    <property type="molecule type" value="Genomic_DNA"/>
</dbReference>
<accession>A0ABZ1N169</accession>